<organism evidence="2 3">
    <name type="scientific">Kocuria subflava</name>
    <dbReference type="NCBI Taxonomy" id="1736139"/>
    <lineage>
        <taxon>Bacteria</taxon>
        <taxon>Bacillati</taxon>
        <taxon>Actinomycetota</taxon>
        <taxon>Actinomycetes</taxon>
        <taxon>Micrococcales</taxon>
        <taxon>Micrococcaceae</taxon>
        <taxon>Kocuria</taxon>
    </lineage>
</organism>
<evidence type="ECO:0000256" key="1">
    <source>
        <dbReference type="SAM" id="MobiDB-lite"/>
    </source>
</evidence>
<protein>
    <submittedName>
        <fullName evidence="2">Uncharacterized protein</fullName>
    </submittedName>
</protein>
<reference evidence="2 3" key="1">
    <citation type="submission" date="2020-02" db="EMBL/GenBank/DDBJ databases">
        <authorList>
            <person name="Sun Q."/>
        </authorList>
    </citation>
    <scope>NUCLEOTIDE SEQUENCE [LARGE SCALE GENOMIC DNA]</scope>
    <source>
        <strain evidence="2 3">YIM 13062</strain>
    </source>
</reference>
<sequence length="320" mass="34848">MAAILRDLNVEIAGGTTSEEWRLRTPDGRWRQVMPQQYVKRLNAHSVRTSQKTGSRPLHIGTTATEGVTTRASQGEIDVLTSEPPRLIIGGNTYGKADSPQDVPHTARRRPAWIRWGVMRYLLVTRHPSRHREIAAALGTSQQSVSNAARSLGQYARDLGDGLTAWDRPGLLTQWTSDYPGPGGQLFGWYSLAPVREQATKALDLARLLDEDALLSGDVAADHLAPWKIPTQGIVYTRSPMDLTGEGFVPAPLDQATLVVCTPQDPTVWKLAAPPDQSILGSHVLADPALVFWDVHRGADPDSLEAAAQIAELLLGVDRG</sequence>
<dbReference type="AlphaFoldDB" id="A0A846TXG5"/>
<dbReference type="Proteomes" id="UP000521379">
    <property type="component" value="Unassembled WGS sequence"/>
</dbReference>
<feature type="region of interest" description="Disordered" evidence="1">
    <location>
        <begin position="45"/>
        <end position="73"/>
    </location>
</feature>
<proteinExistence type="predicted"/>
<dbReference type="RefSeq" id="WP_157980434.1">
    <property type="nucleotide sequence ID" value="NZ_JAAVUN010000004.1"/>
</dbReference>
<accession>A0A846TXG5</accession>
<feature type="compositionally biased region" description="Polar residues" evidence="1">
    <location>
        <begin position="62"/>
        <end position="73"/>
    </location>
</feature>
<keyword evidence="3" id="KW-1185">Reference proteome</keyword>
<dbReference type="EMBL" id="JAAVUN010000004">
    <property type="protein sequence ID" value="NKE08995.1"/>
    <property type="molecule type" value="Genomic_DNA"/>
</dbReference>
<name>A0A846TXG5_9MICC</name>
<evidence type="ECO:0000313" key="2">
    <source>
        <dbReference type="EMBL" id="NKE08995.1"/>
    </source>
</evidence>
<gene>
    <name evidence="2" type="ORF">GTW58_03350</name>
</gene>
<evidence type="ECO:0000313" key="3">
    <source>
        <dbReference type="Proteomes" id="UP000521379"/>
    </source>
</evidence>
<comment type="caution">
    <text evidence="2">The sequence shown here is derived from an EMBL/GenBank/DDBJ whole genome shotgun (WGS) entry which is preliminary data.</text>
</comment>